<feature type="coiled-coil region" evidence="8">
    <location>
        <begin position="1645"/>
        <end position="1693"/>
    </location>
</feature>
<keyword evidence="6" id="KW-0206">Cytoskeleton</keyword>
<feature type="coiled-coil region" evidence="8">
    <location>
        <begin position="1043"/>
        <end position="1070"/>
    </location>
</feature>
<evidence type="ECO:0000313" key="10">
    <source>
        <dbReference type="EMBL" id="GBP65765.1"/>
    </source>
</evidence>
<evidence type="ECO:0000256" key="6">
    <source>
        <dbReference type="ARBA" id="ARBA00023212"/>
    </source>
</evidence>
<evidence type="ECO:0000313" key="11">
    <source>
        <dbReference type="Proteomes" id="UP000299102"/>
    </source>
</evidence>
<feature type="region of interest" description="Disordered" evidence="9">
    <location>
        <begin position="78"/>
        <end position="98"/>
    </location>
</feature>
<feature type="coiled-coil region" evidence="8">
    <location>
        <begin position="1550"/>
        <end position="1591"/>
    </location>
</feature>
<evidence type="ECO:0000256" key="1">
    <source>
        <dbReference type="ARBA" id="ARBA00004120"/>
    </source>
</evidence>
<feature type="compositionally biased region" description="Basic and acidic residues" evidence="9">
    <location>
        <begin position="88"/>
        <end position="97"/>
    </location>
</feature>
<feature type="region of interest" description="Disordered" evidence="9">
    <location>
        <begin position="1851"/>
        <end position="1876"/>
    </location>
</feature>
<keyword evidence="4" id="KW-0970">Cilium biogenesis/degradation</keyword>
<evidence type="ECO:0000256" key="2">
    <source>
        <dbReference type="ARBA" id="ARBA00004300"/>
    </source>
</evidence>
<comment type="subcellular location">
    <subcellularLocation>
        <location evidence="1">Cytoplasm</location>
        <location evidence="1">Cytoskeleton</location>
        <location evidence="1">Cilium basal body</location>
    </subcellularLocation>
    <subcellularLocation>
        <location evidence="2">Cytoplasm</location>
        <location evidence="2">Cytoskeleton</location>
        <location evidence="2">Microtubule organizing center</location>
        <location evidence="2">Centrosome</location>
    </subcellularLocation>
</comment>
<feature type="coiled-coil region" evidence="8">
    <location>
        <begin position="1462"/>
        <end position="1489"/>
    </location>
</feature>
<dbReference type="InterPro" id="IPR026201">
    <property type="entry name" value="Cep290"/>
</dbReference>
<feature type="coiled-coil region" evidence="8">
    <location>
        <begin position="1232"/>
        <end position="1347"/>
    </location>
</feature>
<feature type="coiled-coil region" evidence="8">
    <location>
        <begin position="114"/>
        <end position="141"/>
    </location>
</feature>
<evidence type="ECO:0000256" key="4">
    <source>
        <dbReference type="ARBA" id="ARBA00022794"/>
    </source>
</evidence>
<proteinExistence type="predicted"/>
<dbReference type="GO" id="GO:0097711">
    <property type="term" value="P:ciliary basal body-plasma membrane docking"/>
    <property type="evidence" value="ECO:0007669"/>
    <property type="project" value="TreeGrafter"/>
</dbReference>
<dbReference type="PANTHER" id="PTHR18879:SF20">
    <property type="entry name" value="CENTROSOMAL PROTEIN OF 290 KDA"/>
    <property type="match status" value="1"/>
</dbReference>
<protein>
    <submittedName>
        <fullName evidence="10">Centrosomal protein of 290 kDa</fullName>
    </submittedName>
</protein>
<keyword evidence="7" id="KW-0966">Cell projection</keyword>
<feature type="region of interest" description="Disordered" evidence="9">
    <location>
        <begin position="639"/>
        <end position="658"/>
    </location>
</feature>
<keyword evidence="5 8" id="KW-0175">Coiled coil</keyword>
<dbReference type="GO" id="GO:0035869">
    <property type="term" value="C:ciliary transition zone"/>
    <property type="evidence" value="ECO:0007669"/>
    <property type="project" value="TreeGrafter"/>
</dbReference>
<dbReference type="EMBL" id="BGZK01000938">
    <property type="protein sequence ID" value="GBP65765.1"/>
    <property type="molecule type" value="Genomic_DNA"/>
</dbReference>
<accession>A0A4C1XUB5</accession>
<feature type="coiled-coil region" evidence="8">
    <location>
        <begin position="730"/>
        <end position="757"/>
    </location>
</feature>
<sequence>MVETDWRKILSTSHEDLNHVDKEQLCESLAWMDADDIEINFGDLKTLFRLSQDILKIKSEQVNNLRGEIEILKTKNKKRKTNISNEDSPAKSTERTFEANTPEEEIIKSNKEILGQLHADIAKLEAKKMKLEEKNNEKDSDSSRDPLSEIDAVAHLEKELTMKNKHIRKLIVDLKMNEEENCQLKDKIIVLKDKLKEATQIIERFTEELCSCNTNMNQIKETLVTTEEEKSRLGAEIEYLKLQLQKETENDGQYEFLRTKIQHWKNVARSLKAKNEKLLNENSTLRQQMDQEKEVVPSADVVEMSNIQINDLKDKLFEASNKIFQSARIIGFLKTENQQLKSTLEEAPDSFTDYKNESDEGKEQALIKRLKRKVHSLTYTLKNAEELLVAREKEIIEITSRLHLLENGEEGLDALLAEVKSKKRQIKLKDEAIKSFVKEVNTLNGIIDELQLENTSMREKLNIPLIEKVPIRGVLKKFQELETNANSLSKKVFELENEVTNLHLVNRSNNETINKLKNTLKRYDVKEITPEENVDDSYVVETMPEDGGDLANISASMAVQFPSLEAVLTSMEARHAAGWFAPHMAAVLELRSTIGGRDALLNALHDARKETLDIMKQLTVESQKCINLEEKLTELQRNNKTAKEESNNTTTNNINENEYPSDDKVFGNWILDKDITKIDLTDKVKVEKIIVSGDTTYQTQLKTALMYFNKQFNVLCNKMTEIAVQTADEQNRWNIQEEKYKAEIENLKIRLSSQNEDSQNSAGLIDITNVNVLERKCAYLEESYRYVRTLTENLKNENLELKRNAMIMVSEYENRIQHYILNIITLTDKLRNSVPLQLFIKQNEEYNTTNIKYRRLLDDNLKGNYDILDPLKEIENNRSSITEKVMLELKKNEFLVNRNENNILFAAERSIALKQLEVVCETINEYKNKLSELEKLNIDLQMSLNKMIDFNVGHFTKEEYQLLKEQLENSVIENKTLKDRCLHVENQLDIALLQLQDHQQRQVGSDMEINMLRHQILDLQSTSDNKAIIARLSGEILITHLHASDTRKEIERLSLSLHKEKQRRTEIEEMLKAREKVFNVYAEALHIRELDHFKRKIRLLNEYRDEIVKRCTTLETTLVYVNQAFDKPLFQDNDIQDKTKVLDLELEEINSDEENMSRRSQTVTLQKPNILKNPMHTTERTQYENVPVVTDQSILTDSKLKSQIEELKYDNDIKSKEIAEALLLANKRTEEIMELNSNKSDLEVSINKLKDSIDFKDETIAKLNMSVNRLTTELETVKSKQNYNETPIEETKSFLSVIKNFEKDKDSIVNEYNEILQKERHEFRKNINELQDKISDLQSQLNNGLEESFDKERASGTHDEKFALRIVELEDQCFKLKSESDNYKSTMATCQKELERWKSLAAERLSKMEHLNNQLEDRHCHEVDSYKAESQHWLSQLSASEREQTELRARLGEQRTAHARQMADKDALIDQLRQTVHNLKGQIVSMQTLITVNDPSFDLSAIVEVEEPSEAASQPDQLELKFDSSFDEFQGDLDSRLQASSTSIWQETIVERLRREKQVAGKQNAILRRQIKALAGRERRTRLEAQNLKNQIYRLSTSGTKTVTAETAALHNKIASLQAQLLSARRDNQSSVALWDKWKRSQQSAERWQARYEEKSQELKKYEVSLNQAKSAITRLEREKRILLSKLAELKNERELSLVKTGENTKLTPEPPELLESSSCVPSHLSTQSLLDRIEAQQRRIAALELAEKGNEPLVSEYERALAEITALRGQVLKLESALLEAQIRSPMKTSPDPQPELDYWKSYCEMLKEENLQLSMRLSATEATPSGGQQRVNDLEKTVLTLRGLVSKLQAEQKSSNKRGDSRPSSGRSIVDKGRSQLESYRTEIANLKRTITDKDALLEKSKDMLKMAAEREEHLLQEV</sequence>
<feature type="coiled-coil region" evidence="8">
    <location>
        <begin position="367"/>
        <end position="425"/>
    </location>
</feature>
<dbReference type="GO" id="GO:0034451">
    <property type="term" value="C:centriolar satellite"/>
    <property type="evidence" value="ECO:0007669"/>
    <property type="project" value="TreeGrafter"/>
</dbReference>
<feature type="coiled-coil region" evidence="8">
    <location>
        <begin position="1727"/>
        <end position="1778"/>
    </location>
</feature>
<evidence type="ECO:0000256" key="5">
    <source>
        <dbReference type="ARBA" id="ARBA00023054"/>
    </source>
</evidence>
<dbReference type="PANTHER" id="PTHR18879">
    <property type="entry name" value="CENTROSOMAL PROTEIN OF 290 KDA"/>
    <property type="match status" value="1"/>
</dbReference>
<feature type="coiled-coil region" evidence="8">
    <location>
        <begin position="471"/>
        <end position="498"/>
    </location>
</feature>
<reference evidence="10 11" key="1">
    <citation type="journal article" date="2019" name="Commun. Biol.">
        <title>The bagworm genome reveals a unique fibroin gene that provides high tensile strength.</title>
        <authorList>
            <person name="Kono N."/>
            <person name="Nakamura H."/>
            <person name="Ohtoshi R."/>
            <person name="Tomita M."/>
            <person name="Numata K."/>
            <person name="Arakawa K."/>
        </authorList>
    </citation>
    <scope>NUCLEOTIDE SEQUENCE [LARGE SCALE GENOMIC DNA]</scope>
</reference>
<dbReference type="STRING" id="151549.A0A4C1XUB5"/>
<feature type="compositionally biased region" description="Low complexity" evidence="9">
    <location>
        <begin position="647"/>
        <end position="658"/>
    </location>
</feature>
<keyword evidence="3" id="KW-0963">Cytoplasm</keyword>
<organism evidence="10 11">
    <name type="scientific">Eumeta variegata</name>
    <name type="common">Bagworm moth</name>
    <name type="synonym">Eumeta japonica</name>
    <dbReference type="NCBI Taxonomy" id="151549"/>
    <lineage>
        <taxon>Eukaryota</taxon>
        <taxon>Metazoa</taxon>
        <taxon>Ecdysozoa</taxon>
        <taxon>Arthropoda</taxon>
        <taxon>Hexapoda</taxon>
        <taxon>Insecta</taxon>
        <taxon>Pterygota</taxon>
        <taxon>Neoptera</taxon>
        <taxon>Endopterygota</taxon>
        <taxon>Lepidoptera</taxon>
        <taxon>Glossata</taxon>
        <taxon>Ditrysia</taxon>
        <taxon>Tineoidea</taxon>
        <taxon>Psychidae</taxon>
        <taxon>Oiketicinae</taxon>
        <taxon>Eumeta</taxon>
    </lineage>
</organism>
<evidence type="ECO:0000256" key="8">
    <source>
        <dbReference type="SAM" id="Coils"/>
    </source>
</evidence>
<evidence type="ECO:0000256" key="7">
    <source>
        <dbReference type="ARBA" id="ARBA00023273"/>
    </source>
</evidence>
<dbReference type="OrthoDB" id="6351660at2759"/>
<dbReference type="GO" id="GO:1905349">
    <property type="term" value="P:ciliary transition zone assembly"/>
    <property type="evidence" value="ECO:0007669"/>
    <property type="project" value="TreeGrafter"/>
</dbReference>
<name>A0A4C1XUB5_EUMVA</name>
<feature type="coiled-coil region" evidence="8">
    <location>
        <begin position="916"/>
        <end position="980"/>
    </location>
</feature>
<evidence type="ECO:0000256" key="9">
    <source>
        <dbReference type="SAM" id="MobiDB-lite"/>
    </source>
</evidence>
<feature type="coiled-coil region" evidence="8">
    <location>
        <begin position="188"/>
        <end position="236"/>
    </location>
</feature>
<gene>
    <name evidence="10" type="primary">cep290</name>
    <name evidence="10" type="ORF">EVAR_44410_1</name>
</gene>
<feature type="coiled-coil region" evidence="8">
    <location>
        <begin position="261"/>
        <end position="295"/>
    </location>
</feature>
<comment type="caution">
    <text evidence="10">The sequence shown here is derived from an EMBL/GenBank/DDBJ whole genome shotgun (WGS) entry which is preliminary data.</text>
</comment>
<dbReference type="GO" id="GO:1905515">
    <property type="term" value="P:non-motile cilium assembly"/>
    <property type="evidence" value="ECO:0007669"/>
    <property type="project" value="TreeGrafter"/>
</dbReference>
<evidence type="ECO:0000256" key="3">
    <source>
        <dbReference type="ARBA" id="ARBA00022490"/>
    </source>
</evidence>
<keyword evidence="11" id="KW-1185">Reference proteome</keyword>
<dbReference type="Proteomes" id="UP000299102">
    <property type="component" value="Unassembled WGS sequence"/>
</dbReference>